<sequence length="937" mass="104354">MNSSPTGVGLKTLILTEKPSVARDFARALGIRGKHEGYLEDSRFIVTWAVGHLMELASPEDYDSRWKPWRLDTLPIIPDVFRYKPLPKTRKQLKIIQRLLGSSAVGRVIIATDAGREGEVIARTILMAVGFSAWERILRFWTSQALTPEIVRAGLTKLRPAEDFNRLWKAGQTRQIADWVVGMSCSRAATLISRSNMSIPRSAKGKPEDDVFSVGRVQTAVLALIVDRKRNRENFVAEPFWTLRACFANAKGEWWGVWCKDGLRRMTAERDAERLAEKITERTGRVASVTVRNKRQPPPLLYALTDLQQEANRRFGLSAKGTLQVAQNLYERKKCLSYPRTDAKVMGSGNVDLARILVKTLSQVYPDRFDGLDETRLQVSNRRVFNDEKLTDHHALIPLAPLPEGATDDEKKVYELVLKRFAAAFHPDYQFEQTDVVTVVADEVFETRGRRTLQLGWKRLYAEDDAGPYSSKVGEDEAISENLPALEPGDPAKVKSAVVQRRMTEPPPEYSEALLLKDMSRPERYVTDGVLKKIFRREVGLGTQSTRAQIIETLLLRAYVVRRKKYLLATEKGCYLIDTLRRFQTARILASPEETARWEERLDRIARGDGSDETFLNEIKKMVTQMIDEFKAGSKSLGPCPACGGEVILGKRDYGCANWRKADGGCRFVVASEIAGLRISPAILSALLSNRHVGPLSGFVSDLGEPFSGTLRLTRDNGVWCVHLEPGETPTLKASTDMIGKCPQCGGDIVDNSKSYGCCNWREADGGCRFVIWKEMAQKPITPQLAGELLLKGRTGLLDHFVSRKGKFFSAALKLVQEGSCWDVRFDFGEIAPDGTPSKVIGKCPACGGNVVEGPRAYGCDQWREADGGCNFVVWRTIAQKEILPAVAAQLLEKGETDLLSGFISRKGSSFSARLRLSTDGPPPPRVVFDFSDASGT</sequence>
<dbReference type="Pfam" id="PF01751">
    <property type="entry name" value="Toprim"/>
    <property type="match status" value="1"/>
</dbReference>
<evidence type="ECO:0000313" key="19">
    <source>
        <dbReference type="Proteomes" id="UP000014977"/>
    </source>
</evidence>
<dbReference type="PANTHER" id="PTHR11390">
    <property type="entry name" value="PROKARYOTIC DNA TOPOISOMERASE"/>
    <property type="match status" value="1"/>
</dbReference>
<dbReference type="Proteomes" id="UP000014977">
    <property type="component" value="Unassembled WGS sequence"/>
</dbReference>
<comment type="catalytic activity">
    <reaction evidence="1">
        <text>ATP-independent breakage of single-stranded DNA, followed by passage and rejoining.</text>
        <dbReference type="EC" id="5.6.2.1"/>
    </reaction>
</comment>
<dbReference type="eggNOG" id="COG0550">
    <property type="taxonomic scope" value="Bacteria"/>
</dbReference>
<dbReference type="InterPro" id="IPR006171">
    <property type="entry name" value="TOPRIM_dom"/>
</dbReference>
<comment type="similarity">
    <text evidence="3">Belongs to the type IA topoisomerase family.</text>
</comment>
<keyword evidence="8" id="KW-0460">Magnesium</keyword>
<dbReference type="GO" id="GO:0005576">
    <property type="term" value="C:extracellular region"/>
    <property type="evidence" value="ECO:0007669"/>
    <property type="project" value="UniProtKB-SubCell"/>
</dbReference>
<dbReference type="Gene3D" id="1.10.460.10">
    <property type="entry name" value="Topoisomerase I, domain 2"/>
    <property type="match status" value="1"/>
</dbReference>
<dbReference type="NCBIfam" id="TIGR01056">
    <property type="entry name" value="topB"/>
    <property type="match status" value="1"/>
</dbReference>
<dbReference type="PROSITE" id="PS52039">
    <property type="entry name" value="TOPO_IA_2"/>
    <property type="match status" value="1"/>
</dbReference>
<feature type="domain" description="Toprim" evidence="16">
    <location>
        <begin position="11"/>
        <end position="139"/>
    </location>
</feature>
<dbReference type="InterPro" id="IPR013824">
    <property type="entry name" value="Topo_IA_cen_sub1"/>
</dbReference>
<keyword evidence="9" id="KW-0799">Topoisomerase</keyword>
<dbReference type="PROSITE" id="PS00396">
    <property type="entry name" value="TOPO_IA_1"/>
    <property type="match status" value="1"/>
</dbReference>
<evidence type="ECO:0000256" key="5">
    <source>
        <dbReference type="ARBA" id="ARBA00022525"/>
    </source>
</evidence>
<comment type="subcellular location">
    <subcellularLocation>
        <location evidence="2">Secreted</location>
    </subcellularLocation>
</comment>
<comment type="caution">
    <text evidence="18">The sequence shown here is derived from an EMBL/GenBank/DDBJ whole genome shotgun (WGS) entry which is preliminary data.</text>
</comment>
<dbReference type="SUPFAM" id="SSF56712">
    <property type="entry name" value="Prokaryotic type I DNA topoisomerase"/>
    <property type="match status" value="1"/>
</dbReference>
<evidence type="ECO:0000256" key="3">
    <source>
        <dbReference type="ARBA" id="ARBA00009446"/>
    </source>
</evidence>
<dbReference type="GO" id="GO:0006281">
    <property type="term" value="P:DNA repair"/>
    <property type="evidence" value="ECO:0007669"/>
    <property type="project" value="TreeGrafter"/>
</dbReference>
<dbReference type="InterPro" id="IPR023406">
    <property type="entry name" value="Topo_IA_AS"/>
</dbReference>
<evidence type="ECO:0000256" key="13">
    <source>
        <dbReference type="ARBA" id="ARBA00031985"/>
    </source>
</evidence>
<reference evidence="18 19" key="1">
    <citation type="journal article" date="2013" name="Genome Announc.">
        <title>Draft genome sequences for three mercury-methylating, sulfate-reducing bacteria.</title>
        <authorList>
            <person name="Brown S.D."/>
            <person name="Hurt R.A.Jr."/>
            <person name="Gilmour C.C."/>
            <person name="Elias D.A."/>
        </authorList>
    </citation>
    <scope>NUCLEOTIDE SEQUENCE [LARGE SCALE GENOMIC DNA]</scope>
    <source>
        <strain evidence="18 19">DSM 2059</strain>
    </source>
</reference>
<dbReference type="GO" id="GO:0003677">
    <property type="term" value="F:DNA binding"/>
    <property type="evidence" value="ECO:0007669"/>
    <property type="project" value="UniProtKB-KW"/>
</dbReference>
<gene>
    <name evidence="18" type="ORF">dsmv_3278</name>
</gene>
<evidence type="ECO:0000256" key="6">
    <source>
        <dbReference type="ARBA" id="ARBA00022723"/>
    </source>
</evidence>
<dbReference type="CDD" id="cd00186">
    <property type="entry name" value="TOP1Ac"/>
    <property type="match status" value="1"/>
</dbReference>
<name>S7TDH7_DESML</name>
<dbReference type="InterPro" id="IPR034144">
    <property type="entry name" value="TOPRIM_TopoIII"/>
</dbReference>
<dbReference type="CDD" id="cd03362">
    <property type="entry name" value="TOPRIM_TopoIA_TopoIII"/>
    <property type="match status" value="1"/>
</dbReference>
<dbReference type="Pfam" id="PF13342">
    <property type="entry name" value="Toprim_Crpt"/>
    <property type="match status" value="3"/>
</dbReference>
<dbReference type="GO" id="GO:0043597">
    <property type="term" value="C:cytoplasmic replication fork"/>
    <property type="evidence" value="ECO:0007669"/>
    <property type="project" value="TreeGrafter"/>
</dbReference>
<dbReference type="PRINTS" id="PR00417">
    <property type="entry name" value="PRTPISMRASEI"/>
</dbReference>
<evidence type="ECO:0000259" key="16">
    <source>
        <dbReference type="PROSITE" id="PS50880"/>
    </source>
</evidence>
<evidence type="ECO:0000256" key="12">
    <source>
        <dbReference type="ARBA" id="ARBA00030003"/>
    </source>
</evidence>
<dbReference type="GO" id="GO:0003917">
    <property type="term" value="F:DNA topoisomerase type I (single strand cut, ATP-independent) activity"/>
    <property type="evidence" value="ECO:0007669"/>
    <property type="project" value="UniProtKB-EC"/>
</dbReference>
<keyword evidence="11 18" id="KW-0413">Isomerase</keyword>
<dbReference type="EC" id="5.6.2.1" evidence="4"/>
<dbReference type="InterPro" id="IPR003602">
    <property type="entry name" value="Topo_IA_DNA-bd_dom"/>
</dbReference>
<dbReference type="GO" id="GO:0046872">
    <property type="term" value="F:metal ion binding"/>
    <property type="evidence" value="ECO:0007669"/>
    <property type="project" value="UniProtKB-KW"/>
</dbReference>
<dbReference type="InterPro" id="IPR005738">
    <property type="entry name" value="TopoIII"/>
</dbReference>
<proteinExistence type="inferred from homology"/>
<dbReference type="PROSITE" id="PS50880">
    <property type="entry name" value="TOPRIM"/>
    <property type="match status" value="1"/>
</dbReference>
<dbReference type="Gene3D" id="3.40.50.140">
    <property type="match status" value="1"/>
</dbReference>
<evidence type="ECO:0000256" key="2">
    <source>
        <dbReference type="ARBA" id="ARBA00004613"/>
    </source>
</evidence>
<dbReference type="Pfam" id="PF01131">
    <property type="entry name" value="Topoisom_bac"/>
    <property type="match status" value="1"/>
</dbReference>
<protein>
    <recommendedName>
        <fullName evidence="4">DNA topoisomerase</fullName>
        <ecNumber evidence="4">5.6.2.1</ecNumber>
    </recommendedName>
    <alternativeName>
        <fullName evidence="15">Omega-protein</fullName>
    </alternativeName>
    <alternativeName>
        <fullName evidence="14">Relaxing enzyme</fullName>
    </alternativeName>
    <alternativeName>
        <fullName evidence="12">Swivelase</fullName>
    </alternativeName>
    <alternativeName>
        <fullName evidence="13">Untwisting enzyme</fullName>
    </alternativeName>
</protein>
<keyword evidence="5" id="KW-0964">Secreted</keyword>
<dbReference type="InterPro" id="IPR000874">
    <property type="entry name" value="Bombesin"/>
</dbReference>
<evidence type="ECO:0000256" key="7">
    <source>
        <dbReference type="ARBA" id="ARBA00022815"/>
    </source>
</evidence>
<dbReference type="PROSITE" id="PS00257">
    <property type="entry name" value="BOMBESIN"/>
    <property type="match status" value="1"/>
</dbReference>
<dbReference type="EMBL" id="ATHJ01000111">
    <property type="protein sequence ID" value="EPR34706.1"/>
    <property type="molecule type" value="Genomic_DNA"/>
</dbReference>
<dbReference type="InterPro" id="IPR003601">
    <property type="entry name" value="Topo_IA_2"/>
</dbReference>
<dbReference type="Gene3D" id="1.10.290.10">
    <property type="entry name" value="Topoisomerase I, domain 4"/>
    <property type="match status" value="1"/>
</dbReference>
<keyword evidence="6" id="KW-0479">Metal-binding</keyword>
<dbReference type="OrthoDB" id="9804262at2"/>
<dbReference type="Gene3D" id="2.70.20.10">
    <property type="entry name" value="Topoisomerase I, domain 3"/>
    <property type="match status" value="1"/>
</dbReference>
<dbReference type="InterPro" id="IPR013826">
    <property type="entry name" value="Topo_IA_cen_sub3"/>
</dbReference>
<feature type="domain" description="Topo IA-type catalytic" evidence="17">
    <location>
        <begin position="164"/>
        <end position="627"/>
    </location>
</feature>
<accession>S7TDH7</accession>
<evidence type="ECO:0000259" key="17">
    <source>
        <dbReference type="PROSITE" id="PS52039"/>
    </source>
</evidence>
<evidence type="ECO:0000256" key="15">
    <source>
        <dbReference type="ARBA" id="ARBA00032877"/>
    </source>
</evidence>
<dbReference type="InterPro" id="IPR025589">
    <property type="entry name" value="Toprim_C_rpt"/>
</dbReference>
<evidence type="ECO:0000256" key="4">
    <source>
        <dbReference type="ARBA" id="ARBA00012891"/>
    </source>
</evidence>
<evidence type="ECO:0000256" key="8">
    <source>
        <dbReference type="ARBA" id="ARBA00022842"/>
    </source>
</evidence>
<dbReference type="STRING" id="897.B2D07_19375"/>
<dbReference type="RefSeq" id="WP_020878368.1">
    <property type="nucleotide sequence ID" value="NZ_ATHJ01000111.1"/>
</dbReference>
<evidence type="ECO:0000256" key="1">
    <source>
        <dbReference type="ARBA" id="ARBA00000213"/>
    </source>
</evidence>
<dbReference type="InterPro" id="IPR023405">
    <property type="entry name" value="Topo_IA_core_domain"/>
</dbReference>
<organism evidence="18 19">
    <name type="scientific">Desulfococcus multivorans DSM 2059</name>
    <dbReference type="NCBI Taxonomy" id="1121405"/>
    <lineage>
        <taxon>Bacteria</taxon>
        <taxon>Pseudomonadati</taxon>
        <taxon>Thermodesulfobacteriota</taxon>
        <taxon>Desulfobacteria</taxon>
        <taxon>Desulfobacterales</taxon>
        <taxon>Desulfococcaceae</taxon>
        <taxon>Desulfococcus</taxon>
    </lineage>
</organism>
<dbReference type="SMART" id="SM00436">
    <property type="entry name" value="TOP1Bc"/>
    <property type="match status" value="1"/>
</dbReference>
<dbReference type="PATRIC" id="fig|1121405.3.peg.3769"/>
<evidence type="ECO:0000256" key="9">
    <source>
        <dbReference type="ARBA" id="ARBA00023029"/>
    </source>
</evidence>
<keyword evidence="7" id="KW-0027">Amidation</keyword>
<dbReference type="GO" id="GO:0006265">
    <property type="term" value="P:DNA topological change"/>
    <property type="evidence" value="ECO:0007669"/>
    <property type="project" value="InterPro"/>
</dbReference>
<keyword evidence="10" id="KW-0238">DNA-binding</keyword>
<dbReference type="AlphaFoldDB" id="S7TDH7"/>
<dbReference type="SMART" id="SM00437">
    <property type="entry name" value="TOP1Ac"/>
    <property type="match status" value="1"/>
</dbReference>
<evidence type="ECO:0000313" key="18">
    <source>
        <dbReference type="EMBL" id="EPR34706.1"/>
    </source>
</evidence>
<evidence type="ECO:0000256" key="14">
    <source>
        <dbReference type="ARBA" id="ARBA00032235"/>
    </source>
</evidence>
<dbReference type="InterPro" id="IPR000380">
    <property type="entry name" value="Topo_IA"/>
</dbReference>
<evidence type="ECO:0000256" key="11">
    <source>
        <dbReference type="ARBA" id="ARBA00023235"/>
    </source>
</evidence>
<dbReference type="GO" id="GO:0007218">
    <property type="term" value="P:neuropeptide signaling pathway"/>
    <property type="evidence" value="ECO:0007669"/>
    <property type="project" value="InterPro"/>
</dbReference>
<dbReference type="InterPro" id="IPR013825">
    <property type="entry name" value="Topo_IA_cen_sub2"/>
</dbReference>
<dbReference type="SMART" id="SM00493">
    <property type="entry name" value="TOPRIM"/>
    <property type="match status" value="1"/>
</dbReference>
<dbReference type="InterPro" id="IPR013497">
    <property type="entry name" value="Topo_IA_cen"/>
</dbReference>
<dbReference type="PANTHER" id="PTHR11390:SF21">
    <property type="entry name" value="DNA TOPOISOMERASE 3-ALPHA"/>
    <property type="match status" value="1"/>
</dbReference>
<dbReference type="GO" id="GO:0006310">
    <property type="term" value="P:DNA recombination"/>
    <property type="evidence" value="ECO:0007669"/>
    <property type="project" value="TreeGrafter"/>
</dbReference>
<evidence type="ECO:0000256" key="10">
    <source>
        <dbReference type="ARBA" id="ARBA00023125"/>
    </source>
</evidence>
<keyword evidence="19" id="KW-1185">Reference proteome</keyword>